<dbReference type="InterPro" id="IPR050464">
    <property type="entry name" value="Zeta_carotene_desat/Oxidored"/>
</dbReference>
<evidence type="ECO:0000259" key="2">
    <source>
        <dbReference type="Pfam" id="PF01593"/>
    </source>
</evidence>
<dbReference type="NCBIfam" id="TIGR03467">
    <property type="entry name" value="HpnE"/>
    <property type="match status" value="1"/>
</dbReference>
<dbReference type="PANTHER" id="PTHR42923">
    <property type="entry name" value="PROTOPORPHYRINOGEN OXIDASE"/>
    <property type="match status" value="1"/>
</dbReference>
<accession>A0AAN2BYS5</accession>
<feature type="domain" description="Amine oxidase" evidence="2">
    <location>
        <begin position="38"/>
        <end position="449"/>
    </location>
</feature>
<feature type="region of interest" description="Disordered" evidence="1">
    <location>
        <begin position="1"/>
        <end position="25"/>
    </location>
</feature>
<dbReference type="SUPFAM" id="SSF51905">
    <property type="entry name" value="FAD/NAD(P)-binding domain"/>
    <property type="match status" value="1"/>
</dbReference>
<evidence type="ECO:0000313" key="3">
    <source>
        <dbReference type="EMBL" id="BCK87460.1"/>
    </source>
</evidence>
<organism evidence="3 4">
    <name type="scientific">Sideroxyarcus emersonii</name>
    <dbReference type="NCBI Taxonomy" id="2764705"/>
    <lineage>
        <taxon>Bacteria</taxon>
        <taxon>Pseudomonadati</taxon>
        <taxon>Pseudomonadota</taxon>
        <taxon>Betaproteobacteria</taxon>
        <taxon>Nitrosomonadales</taxon>
        <taxon>Gallionellaceae</taxon>
        <taxon>Sideroxyarcus</taxon>
    </lineage>
</organism>
<evidence type="ECO:0000256" key="1">
    <source>
        <dbReference type="SAM" id="MobiDB-lite"/>
    </source>
</evidence>
<dbReference type="InterPro" id="IPR036188">
    <property type="entry name" value="FAD/NAD-bd_sf"/>
</dbReference>
<proteinExistence type="predicted"/>
<dbReference type="PANTHER" id="PTHR42923:SF47">
    <property type="entry name" value="BLR3003 PROTEIN"/>
    <property type="match status" value="1"/>
</dbReference>
<dbReference type="Gene3D" id="3.50.50.60">
    <property type="entry name" value="FAD/NAD(P)-binding domain"/>
    <property type="match status" value="1"/>
</dbReference>
<evidence type="ECO:0000313" key="4">
    <source>
        <dbReference type="Proteomes" id="UP001320326"/>
    </source>
</evidence>
<protein>
    <submittedName>
        <fullName evidence="3">Hydroxysqualene dehydroxylase</fullName>
    </submittedName>
</protein>
<sequence length="455" mass="49617">MARELNRSPSSPPAPAHGSGSNREDHGLTVGIIGGGYAGMAAAVELAARGIPVTVFESARQLGGRARGVLYNHIRLDNGQHLLLGCYRETLRLIELTGGCTRQDFLRLPLQLDLHGHFSLRAPRLPAPLHLLAALLKADGLSWDERMKAARFMLALRRMRFRLPQDMTVAALLALHAQDADLTLKLWEPLCIAALNTPIHKASAQVLLNVLRDALNRSRADSDMLLPRIDFTALFPQRAAAFVERHGGKVLLSSGVTGIAPNHGGIELHTADGSQNFSRVICAAPPAIAARLLRPLAALTGTVAQIDTLEYQPIYTVYLQYPPHITLPHPMLGLHRRFSQWLFDKGRIAGQHGLLAAVISAEGLHQELEQKELAEKVITELREEFGITETPAWFQVIAEKRATFCCAPDLQRPAQQTALPNLLLAGDYTAGDYPATLEGAVISGIRCAEMLSRQA</sequence>
<dbReference type="InterPro" id="IPR017830">
    <property type="entry name" value="SQase_HpnE"/>
</dbReference>
<gene>
    <name evidence="3" type="ORF">MIZ01_1239</name>
</gene>
<dbReference type="InterPro" id="IPR002937">
    <property type="entry name" value="Amino_oxidase"/>
</dbReference>
<name>A0AAN2BYS5_9PROT</name>
<dbReference type="Proteomes" id="UP001320326">
    <property type="component" value="Chromosome"/>
</dbReference>
<dbReference type="KEGG" id="seme:MIZ01_1239"/>
<reference evidence="3 4" key="1">
    <citation type="journal article" date="2022" name="Int. J. Syst. Evol. Microbiol.">
        <title>&lt;i&gt;Sideroxyarcus emersonii&lt;/i&gt; gen. nov. sp. nov., a neutrophilic, microaerobic iron- and thiosulfate-oxidizing bacterium isolated from iron-rich wetland sediment.</title>
        <authorList>
            <person name="Kato S."/>
            <person name="Itoh T."/>
            <person name="Iino T."/>
            <person name="Ohkuma M."/>
        </authorList>
    </citation>
    <scope>NUCLEOTIDE SEQUENCE [LARGE SCALE GENOMIC DNA]</scope>
    <source>
        <strain evidence="3 4">MIZ01</strain>
    </source>
</reference>
<dbReference type="GO" id="GO:0016491">
    <property type="term" value="F:oxidoreductase activity"/>
    <property type="evidence" value="ECO:0007669"/>
    <property type="project" value="InterPro"/>
</dbReference>
<dbReference type="AlphaFoldDB" id="A0AAN2BYS5"/>
<dbReference type="Pfam" id="PF01593">
    <property type="entry name" value="Amino_oxidase"/>
    <property type="match status" value="1"/>
</dbReference>
<dbReference type="EMBL" id="AP023423">
    <property type="protein sequence ID" value="BCK87460.1"/>
    <property type="molecule type" value="Genomic_DNA"/>
</dbReference>
<keyword evidence="4" id="KW-1185">Reference proteome</keyword>